<name>A0A9P1C7M9_9DINO</name>
<protein>
    <submittedName>
        <fullName evidence="11">Ferric reduction oxidase 2 (AtFRO2) (Ferric-chelate reductase 2) (Protein FERRIC CHELATE REDUCTASE DEFECTIVE 1)</fullName>
    </submittedName>
</protein>
<evidence type="ECO:0000256" key="6">
    <source>
        <dbReference type="SAM" id="Phobius"/>
    </source>
</evidence>
<dbReference type="Pfam" id="PF01794">
    <property type="entry name" value="Ferric_reduct"/>
    <property type="match status" value="1"/>
</dbReference>
<organism evidence="10">
    <name type="scientific">Cladocopium goreaui</name>
    <dbReference type="NCBI Taxonomy" id="2562237"/>
    <lineage>
        <taxon>Eukaryota</taxon>
        <taxon>Sar</taxon>
        <taxon>Alveolata</taxon>
        <taxon>Dinophyceae</taxon>
        <taxon>Suessiales</taxon>
        <taxon>Symbiodiniaceae</taxon>
        <taxon>Cladocopium</taxon>
    </lineage>
</organism>
<sequence length="628" mass="69343">MALFACQSLEGLPAELPTLTLVFCLVLSLVLVPGTVLTVSSLQWNFLLHSVGIITLAACIVKTFLLKVMKPNLVLKESLVFTGIVTGRAAAIYLGMMLLGISRRSIVSDWHGLDYPNLIAFHRVVGWWVLAMSILHSLAFGFYYLQKGGWFEVWQACLPVAVSCRGPEERDCWNILGLVNGFGVVATAVSILLGIFSQQLVRRGFYNLFYFTHLVSSFLFMLFCALHDFSMVILMFPGLVLYVRDRSTGLRSRDESTEVTVRILCSEMSPLVLLSWKPSASGSHLLPGTRWVYLREKTISGLQWHPYSIIFHGDRAYILLKGVGDWSRSLCNLATSGDTVRLGIEGPYGKPICNSTGTLQEERALLLLAGGVGISPFIDLIAALPDQGRWQRVKLVWAVRGEEYRGLVNAIDFQSLSQRAQISIFITSPLAVSEAGFHLNEGRIGSARQCEIRSEEGHRPDGRWNLALIIGGAVAADFLAHSWATRAVYLVRSFMAWALLMRVVPILLVATAVLLISMALMVIPRCVRYLCSVRYLYQTQLLDQGHSFPDRGRVEGLAGREISGLGQSLSVQHGKLDLHSLVEAEAQLGPVELKACGPERMLSAVTSTARLLNSRGHEIALENLEAEL</sequence>
<dbReference type="InterPro" id="IPR039261">
    <property type="entry name" value="FNR_nucleotide-bd"/>
</dbReference>
<feature type="transmembrane region" description="Helical" evidence="6">
    <location>
        <begin position="46"/>
        <end position="66"/>
    </location>
</feature>
<comment type="subcellular location">
    <subcellularLocation>
        <location evidence="1">Membrane</location>
        <topology evidence="1">Multi-pass membrane protein</topology>
    </subcellularLocation>
</comment>
<evidence type="ECO:0000256" key="2">
    <source>
        <dbReference type="ARBA" id="ARBA00022692"/>
    </source>
</evidence>
<evidence type="ECO:0000313" key="10">
    <source>
        <dbReference type="EMBL" id="CAI3986580.1"/>
    </source>
</evidence>
<reference evidence="10" key="1">
    <citation type="submission" date="2022-10" db="EMBL/GenBank/DDBJ databases">
        <authorList>
            <person name="Chen Y."/>
            <person name="Dougan E. K."/>
            <person name="Chan C."/>
            <person name="Rhodes N."/>
            <person name="Thang M."/>
        </authorList>
    </citation>
    <scope>NUCLEOTIDE SEQUENCE</scope>
</reference>
<dbReference type="AlphaFoldDB" id="A0A9P1C7M9"/>
<feature type="transmembrane region" description="Helical" evidence="6">
    <location>
        <begin position="120"/>
        <end position="145"/>
    </location>
</feature>
<dbReference type="OrthoDB" id="167398at2759"/>
<keyword evidence="2 6" id="KW-0812">Transmembrane</keyword>
<keyword evidence="5 6" id="KW-0472">Membrane</keyword>
<dbReference type="SUPFAM" id="SSF52343">
    <property type="entry name" value="Ferredoxin reductase-like, C-terminal NADP-linked domain"/>
    <property type="match status" value="1"/>
</dbReference>
<feature type="domain" description="Ferric oxidoreductase" evidence="7">
    <location>
        <begin position="86"/>
        <end position="224"/>
    </location>
</feature>
<dbReference type="EMBL" id="CAMXCT030001094">
    <property type="protein sequence ID" value="CAL4773892.1"/>
    <property type="molecule type" value="Genomic_DNA"/>
</dbReference>
<evidence type="ECO:0000256" key="1">
    <source>
        <dbReference type="ARBA" id="ARBA00004141"/>
    </source>
</evidence>
<proteinExistence type="predicted"/>
<evidence type="ECO:0000259" key="8">
    <source>
        <dbReference type="Pfam" id="PF08022"/>
    </source>
</evidence>
<feature type="transmembrane region" description="Helical" evidence="6">
    <location>
        <begin position="20"/>
        <end position="39"/>
    </location>
</feature>
<gene>
    <name evidence="10" type="ORF">C1SCF055_LOCUS13924</name>
</gene>
<comment type="caution">
    <text evidence="10">The sequence shown here is derived from an EMBL/GenBank/DDBJ whole genome shotgun (WGS) entry which is preliminary data.</text>
</comment>
<dbReference type="InterPro" id="IPR013112">
    <property type="entry name" value="FAD-bd_8"/>
</dbReference>
<dbReference type="CDD" id="cd06186">
    <property type="entry name" value="NOX_Duox_like_FAD_NADP"/>
    <property type="match status" value="1"/>
</dbReference>
<feature type="domain" description="FAD-binding 8" evidence="8">
    <location>
        <begin position="289"/>
        <end position="351"/>
    </location>
</feature>
<evidence type="ECO:0000313" key="12">
    <source>
        <dbReference type="Proteomes" id="UP001152797"/>
    </source>
</evidence>
<reference evidence="11 12" key="2">
    <citation type="submission" date="2024-05" db="EMBL/GenBank/DDBJ databases">
        <authorList>
            <person name="Chen Y."/>
            <person name="Shah S."/>
            <person name="Dougan E. K."/>
            <person name="Thang M."/>
            <person name="Chan C."/>
        </authorList>
    </citation>
    <scope>NUCLEOTIDE SEQUENCE [LARGE SCALE GENOMIC DNA]</scope>
</reference>
<dbReference type="GO" id="GO:0005886">
    <property type="term" value="C:plasma membrane"/>
    <property type="evidence" value="ECO:0007669"/>
    <property type="project" value="TreeGrafter"/>
</dbReference>
<dbReference type="InterPro" id="IPR013121">
    <property type="entry name" value="Fe_red_NAD-bd_6"/>
</dbReference>
<dbReference type="Pfam" id="PF08030">
    <property type="entry name" value="NAD_binding_6"/>
    <property type="match status" value="1"/>
</dbReference>
<keyword evidence="12" id="KW-1185">Reference proteome</keyword>
<evidence type="ECO:0000256" key="5">
    <source>
        <dbReference type="ARBA" id="ARBA00023136"/>
    </source>
</evidence>
<keyword evidence="3 6" id="KW-1133">Transmembrane helix</keyword>
<feature type="domain" description="Ferric reductase NAD binding" evidence="9">
    <location>
        <begin position="364"/>
        <end position="435"/>
    </location>
</feature>
<dbReference type="Pfam" id="PF08022">
    <property type="entry name" value="FAD_binding_8"/>
    <property type="match status" value="1"/>
</dbReference>
<dbReference type="InterPro" id="IPR050369">
    <property type="entry name" value="RBOH/FRE"/>
</dbReference>
<dbReference type="Proteomes" id="UP001152797">
    <property type="component" value="Unassembled WGS sequence"/>
</dbReference>
<evidence type="ECO:0000259" key="9">
    <source>
        <dbReference type="Pfam" id="PF08030"/>
    </source>
</evidence>
<feature type="transmembrane region" description="Helical" evidence="6">
    <location>
        <begin position="208"/>
        <end position="236"/>
    </location>
</feature>
<dbReference type="GO" id="GO:0016491">
    <property type="term" value="F:oxidoreductase activity"/>
    <property type="evidence" value="ECO:0007669"/>
    <property type="project" value="UniProtKB-KW"/>
</dbReference>
<dbReference type="InterPro" id="IPR013130">
    <property type="entry name" value="Fe3_Rdtase_TM_dom"/>
</dbReference>
<dbReference type="EMBL" id="CAMXCT020001094">
    <property type="protein sequence ID" value="CAL1139955.1"/>
    <property type="molecule type" value="Genomic_DNA"/>
</dbReference>
<dbReference type="EMBL" id="CAMXCT010001094">
    <property type="protein sequence ID" value="CAI3986580.1"/>
    <property type="molecule type" value="Genomic_DNA"/>
</dbReference>
<evidence type="ECO:0000256" key="3">
    <source>
        <dbReference type="ARBA" id="ARBA00022989"/>
    </source>
</evidence>
<dbReference type="Gene3D" id="3.40.50.80">
    <property type="entry name" value="Nucleotide-binding domain of ferredoxin-NADP reductase (FNR) module"/>
    <property type="match status" value="1"/>
</dbReference>
<feature type="transmembrane region" description="Helical" evidence="6">
    <location>
        <begin position="175"/>
        <end position="196"/>
    </location>
</feature>
<keyword evidence="4" id="KW-0560">Oxidoreductase</keyword>
<evidence type="ECO:0000313" key="11">
    <source>
        <dbReference type="EMBL" id="CAL4773892.1"/>
    </source>
</evidence>
<feature type="transmembrane region" description="Helical" evidence="6">
    <location>
        <begin position="496"/>
        <end position="523"/>
    </location>
</feature>
<evidence type="ECO:0000256" key="4">
    <source>
        <dbReference type="ARBA" id="ARBA00023002"/>
    </source>
</evidence>
<dbReference type="PANTHER" id="PTHR11972:SF69">
    <property type="entry name" value="FERRIC REDUCTION OXIDASE 6-RELATED"/>
    <property type="match status" value="1"/>
</dbReference>
<dbReference type="PANTHER" id="PTHR11972">
    <property type="entry name" value="NADPH OXIDASE"/>
    <property type="match status" value="1"/>
</dbReference>
<evidence type="ECO:0000259" key="7">
    <source>
        <dbReference type="Pfam" id="PF01794"/>
    </source>
</evidence>
<accession>A0A9P1C7M9</accession>
<feature type="transmembrane region" description="Helical" evidence="6">
    <location>
        <begin position="78"/>
        <end position="99"/>
    </location>
</feature>